<comment type="similarity">
    <text evidence="1">Belongs to the ABC transporter superfamily.</text>
</comment>
<evidence type="ECO:0000256" key="4">
    <source>
        <dbReference type="ARBA" id="ARBA00022519"/>
    </source>
</evidence>
<name>A0A6S7BA06_9BURK</name>
<gene>
    <name evidence="8" type="primary">btuD_7</name>
    <name evidence="8" type="ORF">LMG28138_03289</name>
</gene>
<dbReference type="InterPro" id="IPR017871">
    <property type="entry name" value="ABC_transporter-like_CS"/>
</dbReference>
<sequence>MNARAPAPSVSATTDVAFDIAGLNKVFRSKDGNDTIALHDVDFSVRRGEFVTVVGPSGCGKSTLLRILAGIGRPSSGAVSIGGRVVIGPDRDIGIVFQSPVLMPWRSILQNVLVPAEVQGRDMAAARKTAMDYLELVGLKGFETKYPRELSGGMQQRVGIVRALVNHPALLLMDEPFGALDAMTRETMNVELLKIKERSGTTVMLVTHSIPEAVFLGDRVVVMSPRPGRVTQIVEVDLPKPRPISIINTDMFGAYVSGIRAHLNAVGGLD</sequence>
<dbReference type="AlphaFoldDB" id="A0A6S7BA06"/>
<dbReference type="GO" id="GO:0016887">
    <property type="term" value="F:ATP hydrolysis activity"/>
    <property type="evidence" value="ECO:0007669"/>
    <property type="project" value="InterPro"/>
</dbReference>
<proteinExistence type="inferred from homology"/>
<protein>
    <submittedName>
        <fullName evidence="8">Vitamin B12 import ATP-binding protein BtuD</fullName>
    </submittedName>
</protein>
<keyword evidence="2" id="KW-0813">Transport</keyword>
<organism evidence="8 9">
    <name type="scientific">Pararobbsia alpina</name>
    <dbReference type="NCBI Taxonomy" id="621374"/>
    <lineage>
        <taxon>Bacteria</taxon>
        <taxon>Pseudomonadati</taxon>
        <taxon>Pseudomonadota</taxon>
        <taxon>Betaproteobacteria</taxon>
        <taxon>Burkholderiales</taxon>
        <taxon>Burkholderiaceae</taxon>
        <taxon>Pararobbsia</taxon>
    </lineage>
</organism>
<dbReference type="Proteomes" id="UP000494115">
    <property type="component" value="Unassembled WGS sequence"/>
</dbReference>
<evidence type="ECO:0000256" key="1">
    <source>
        <dbReference type="ARBA" id="ARBA00005417"/>
    </source>
</evidence>
<keyword evidence="6 8" id="KW-0067">ATP-binding</keyword>
<dbReference type="SMART" id="SM00382">
    <property type="entry name" value="AAA"/>
    <property type="match status" value="1"/>
</dbReference>
<dbReference type="Gene3D" id="3.40.50.300">
    <property type="entry name" value="P-loop containing nucleotide triphosphate hydrolases"/>
    <property type="match status" value="1"/>
</dbReference>
<evidence type="ECO:0000256" key="3">
    <source>
        <dbReference type="ARBA" id="ARBA00022475"/>
    </source>
</evidence>
<dbReference type="SUPFAM" id="SSF52540">
    <property type="entry name" value="P-loop containing nucleoside triphosphate hydrolases"/>
    <property type="match status" value="1"/>
</dbReference>
<evidence type="ECO:0000313" key="8">
    <source>
        <dbReference type="EMBL" id="CAB3792200.1"/>
    </source>
</evidence>
<dbReference type="InterPro" id="IPR003593">
    <property type="entry name" value="AAA+_ATPase"/>
</dbReference>
<evidence type="ECO:0000256" key="5">
    <source>
        <dbReference type="ARBA" id="ARBA00022741"/>
    </source>
</evidence>
<dbReference type="CDD" id="cd03293">
    <property type="entry name" value="ABC_NrtD_SsuB_transporters"/>
    <property type="match status" value="1"/>
</dbReference>
<dbReference type="PANTHER" id="PTHR42788:SF13">
    <property type="entry name" value="ALIPHATIC SULFONATES IMPORT ATP-BINDING PROTEIN SSUB"/>
    <property type="match status" value="1"/>
</dbReference>
<dbReference type="PROSITE" id="PS00211">
    <property type="entry name" value="ABC_TRANSPORTER_1"/>
    <property type="match status" value="1"/>
</dbReference>
<reference evidence="8 9" key="1">
    <citation type="submission" date="2020-04" db="EMBL/GenBank/DDBJ databases">
        <authorList>
            <person name="De Canck E."/>
        </authorList>
    </citation>
    <scope>NUCLEOTIDE SEQUENCE [LARGE SCALE GENOMIC DNA]</scope>
    <source>
        <strain evidence="8 9">LMG 28138</strain>
    </source>
</reference>
<dbReference type="PANTHER" id="PTHR42788">
    <property type="entry name" value="TAURINE IMPORT ATP-BINDING PROTEIN-RELATED"/>
    <property type="match status" value="1"/>
</dbReference>
<evidence type="ECO:0000259" key="7">
    <source>
        <dbReference type="PROSITE" id="PS50893"/>
    </source>
</evidence>
<dbReference type="RefSeq" id="WP_175105816.1">
    <property type="nucleotide sequence ID" value="NZ_CADIKM010000015.1"/>
</dbReference>
<feature type="domain" description="ABC transporter" evidence="7">
    <location>
        <begin position="21"/>
        <end position="246"/>
    </location>
</feature>
<dbReference type="InterPro" id="IPR027417">
    <property type="entry name" value="P-loop_NTPase"/>
</dbReference>
<keyword evidence="3" id="KW-1003">Cell membrane</keyword>
<evidence type="ECO:0000256" key="2">
    <source>
        <dbReference type="ARBA" id="ARBA00022448"/>
    </source>
</evidence>
<accession>A0A6S7BA06</accession>
<dbReference type="EMBL" id="CADIKM010000015">
    <property type="protein sequence ID" value="CAB3792200.1"/>
    <property type="molecule type" value="Genomic_DNA"/>
</dbReference>
<dbReference type="PROSITE" id="PS50893">
    <property type="entry name" value="ABC_TRANSPORTER_2"/>
    <property type="match status" value="1"/>
</dbReference>
<dbReference type="InterPro" id="IPR003439">
    <property type="entry name" value="ABC_transporter-like_ATP-bd"/>
</dbReference>
<evidence type="ECO:0000313" key="9">
    <source>
        <dbReference type="Proteomes" id="UP000494115"/>
    </source>
</evidence>
<keyword evidence="9" id="KW-1185">Reference proteome</keyword>
<dbReference type="GO" id="GO:0005524">
    <property type="term" value="F:ATP binding"/>
    <property type="evidence" value="ECO:0007669"/>
    <property type="project" value="UniProtKB-KW"/>
</dbReference>
<dbReference type="Pfam" id="PF00005">
    <property type="entry name" value="ABC_tran"/>
    <property type="match status" value="1"/>
</dbReference>
<keyword evidence="4" id="KW-0997">Cell inner membrane</keyword>
<keyword evidence="5" id="KW-0547">Nucleotide-binding</keyword>
<keyword evidence="4" id="KW-0472">Membrane</keyword>
<dbReference type="InterPro" id="IPR050166">
    <property type="entry name" value="ABC_transporter_ATP-bind"/>
</dbReference>
<evidence type="ECO:0000256" key="6">
    <source>
        <dbReference type="ARBA" id="ARBA00022840"/>
    </source>
</evidence>